<dbReference type="Proteomes" id="UP000580517">
    <property type="component" value="Unassembled WGS sequence"/>
</dbReference>
<dbReference type="InterPro" id="IPR032282">
    <property type="entry name" value="HAGH_C"/>
</dbReference>
<reference evidence="9 10" key="1">
    <citation type="submission" date="2020-07" db="EMBL/GenBank/DDBJ databases">
        <title>Taxonomic revisions and descriptions of new bacterial species based on genomic comparisons in the high-G+C-content subgroup of the family Alcaligenaceae.</title>
        <authorList>
            <person name="Szabo A."/>
            <person name="Felfoldi T."/>
        </authorList>
    </citation>
    <scope>NUCLEOTIDE SEQUENCE [LARGE SCALE GENOMIC DNA]</scope>
    <source>
        <strain evidence="9 10">DSM 25264</strain>
    </source>
</reference>
<dbReference type="GO" id="GO:0008800">
    <property type="term" value="F:beta-lactamase activity"/>
    <property type="evidence" value="ECO:0007669"/>
    <property type="project" value="InterPro"/>
</dbReference>
<dbReference type="HAMAP" id="MF_01374">
    <property type="entry name" value="Glyoxalase_2"/>
    <property type="match status" value="1"/>
</dbReference>
<organism evidence="9 10">
    <name type="scientific">Allopusillimonas soli</name>
    <dbReference type="NCBI Taxonomy" id="659016"/>
    <lineage>
        <taxon>Bacteria</taxon>
        <taxon>Pseudomonadati</taxon>
        <taxon>Pseudomonadota</taxon>
        <taxon>Betaproteobacteria</taxon>
        <taxon>Burkholderiales</taxon>
        <taxon>Alcaligenaceae</taxon>
        <taxon>Allopusillimonas</taxon>
    </lineage>
</organism>
<evidence type="ECO:0000256" key="1">
    <source>
        <dbReference type="ARBA" id="ARBA00001623"/>
    </source>
</evidence>
<feature type="binding site" evidence="7">
    <location>
        <position position="177"/>
    </location>
    <ligand>
        <name>Zn(2+)</name>
        <dbReference type="ChEBI" id="CHEBI:29105"/>
        <label>2</label>
    </ligand>
</feature>
<dbReference type="Pfam" id="PF00753">
    <property type="entry name" value="Lactamase_B"/>
    <property type="match status" value="1"/>
</dbReference>
<dbReference type="GO" id="GO:0008270">
    <property type="term" value="F:zinc ion binding"/>
    <property type="evidence" value="ECO:0007669"/>
    <property type="project" value="InterPro"/>
</dbReference>
<dbReference type="InterPro" id="IPR050110">
    <property type="entry name" value="Glyoxalase_II_hydrolase"/>
</dbReference>
<dbReference type="GO" id="GO:0017001">
    <property type="term" value="P:antibiotic catabolic process"/>
    <property type="evidence" value="ECO:0007669"/>
    <property type="project" value="InterPro"/>
</dbReference>
<comment type="function">
    <text evidence="7">Thiolesterase that catalyzes the hydrolysis of S-D-lactoyl-glutathione to form glutathione and D-lactic acid.</text>
</comment>
<comment type="pathway">
    <text evidence="2 7">Secondary metabolite metabolism; methylglyoxal degradation; (R)-lactate from methylglyoxal: step 2/2.</text>
</comment>
<sequence>MANTDTRIELEPLPAFTDNYIWMLRQGRRAVVVDPGQAAPVSQALAKYGLTLEAILLTHHHGDHVGGVLELREQTGAIIYGPATEKLPACDHRLKENDTLQLPGIDASLTVLDVPGHTAGHIAYYGHLGAETPVLFCGDTLFAGGCGRLFEGTPAQMVESLGKLCALPPATLVCCAHEYTLSNLRWALQVEPGNTALQQRWSQASQLRAQSRPTLPSTIESELDTNPFVRTSHPAVTQAAAQQAGIALANPVQVFSCLREWKNNFQ</sequence>
<feature type="domain" description="Metallo-beta-lactamase" evidence="8">
    <location>
        <begin position="18"/>
        <end position="177"/>
    </location>
</feature>
<dbReference type="EC" id="3.1.2.6" evidence="7"/>
<gene>
    <name evidence="7 9" type="primary">gloB</name>
    <name evidence="9" type="ORF">H0A68_04445</name>
</gene>
<feature type="binding site" evidence="7">
    <location>
        <position position="139"/>
    </location>
    <ligand>
        <name>Zn(2+)</name>
        <dbReference type="ChEBI" id="CHEBI:29105"/>
        <label>2</label>
    </ligand>
</feature>
<dbReference type="EMBL" id="JACCEW010000001">
    <property type="protein sequence ID" value="NYT36112.1"/>
    <property type="molecule type" value="Genomic_DNA"/>
</dbReference>
<dbReference type="InterPro" id="IPR001279">
    <property type="entry name" value="Metallo-B-lactamas"/>
</dbReference>
<dbReference type="OrthoDB" id="9802248at2"/>
<dbReference type="RefSeq" id="WP_129968023.1">
    <property type="nucleotide sequence ID" value="NZ_JACCEW010000001.1"/>
</dbReference>
<comment type="cofactor">
    <cofactor evidence="7">
        <name>Zn(2+)</name>
        <dbReference type="ChEBI" id="CHEBI:29105"/>
    </cofactor>
    <text evidence="7">Binds 2 Zn(2+) ions per subunit.</text>
</comment>
<dbReference type="GO" id="GO:0004416">
    <property type="term" value="F:hydroxyacylglutathione hydrolase activity"/>
    <property type="evidence" value="ECO:0007669"/>
    <property type="project" value="UniProtKB-UniRule"/>
</dbReference>
<feature type="binding site" evidence="7">
    <location>
        <position position="117"/>
    </location>
    <ligand>
        <name>Zn(2+)</name>
        <dbReference type="ChEBI" id="CHEBI:29105"/>
        <label>1</label>
    </ligand>
</feature>
<dbReference type="InterPro" id="IPR035680">
    <property type="entry name" value="Clx_II_MBL"/>
</dbReference>
<evidence type="ECO:0000256" key="7">
    <source>
        <dbReference type="HAMAP-Rule" id="MF_01374"/>
    </source>
</evidence>
<feature type="binding site" evidence="7">
    <location>
        <position position="139"/>
    </location>
    <ligand>
        <name>Zn(2+)</name>
        <dbReference type="ChEBI" id="CHEBI:29105"/>
        <label>1</label>
    </ligand>
</feature>
<dbReference type="InterPro" id="IPR036866">
    <property type="entry name" value="RibonucZ/Hydroxyglut_hydro"/>
</dbReference>
<protein>
    <recommendedName>
        <fullName evidence="7">Hydroxyacylglutathione hydrolase</fullName>
        <ecNumber evidence="7">3.1.2.6</ecNumber>
    </recommendedName>
    <alternativeName>
        <fullName evidence="7">Glyoxalase II</fullName>
        <shortName evidence="7">Glx II</shortName>
    </alternativeName>
</protein>
<feature type="binding site" evidence="7">
    <location>
        <position position="61"/>
    </location>
    <ligand>
        <name>Zn(2+)</name>
        <dbReference type="ChEBI" id="CHEBI:29105"/>
        <label>1</label>
    </ligand>
</feature>
<evidence type="ECO:0000313" key="9">
    <source>
        <dbReference type="EMBL" id="NYT36112.1"/>
    </source>
</evidence>
<evidence type="ECO:0000256" key="5">
    <source>
        <dbReference type="ARBA" id="ARBA00022801"/>
    </source>
</evidence>
<dbReference type="Pfam" id="PF16123">
    <property type="entry name" value="HAGH_C"/>
    <property type="match status" value="1"/>
</dbReference>
<dbReference type="PANTHER" id="PTHR43705">
    <property type="entry name" value="HYDROXYACYLGLUTATHIONE HYDROLASE"/>
    <property type="match status" value="1"/>
</dbReference>
<comment type="catalytic activity">
    <reaction evidence="1 7">
        <text>an S-(2-hydroxyacyl)glutathione + H2O = a 2-hydroxy carboxylate + glutathione + H(+)</text>
        <dbReference type="Rhea" id="RHEA:21864"/>
        <dbReference type="ChEBI" id="CHEBI:15377"/>
        <dbReference type="ChEBI" id="CHEBI:15378"/>
        <dbReference type="ChEBI" id="CHEBI:57925"/>
        <dbReference type="ChEBI" id="CHEBI:58896"/>
        <dbReference type="ChEBI" id="CHEBI:71261"/>
        <dbReference type="EC" id="3.1.2.6"/>
    </reaction>
</comment>
<dbReference type="SUPFAM" id="SSF56281">
    <property type="entry name" value="Metallo-hydrolase/oxidoreductase"/>
    <property type="match status" value="1"/>
</dbReference>
<dbReference type="SMART" id="SM00849">
    <property type="entry name" value="Lactamase_B"/>
    <property type="match status" value="1"/>
</dbReference>
<proteinExistence type="inferred from homology"/>
<dbReference type="InterPro" id="IPR001018">
    <property type="entry name" value="Beta-lactamase_class-B_CS"/>
</dbReference>
<feature type="binding site" evidence="7">
    <location>
        <position position="64"/>
    </location>
    <ligand>
        <name>Zn(2+)</name>
        <dbReference type="ChEBI" id="CHEBI:29105"/>
        <label>2</label>
    </ligand>
</feature>
<keyword evidence="4 7" id="KW-0479">Metal-binding</keyword>
<keyword evidence="10" id="KW-1185">Reference proteome</keyword>
<evidence type="ECO:0000259" key="8">
    <source>
        <dbReference type="SMART" id="SM00849"/>
    </source>
</evidence>
<dbReference type="NCBIfam" id="TIGR03413">
    <property type="entry name" value="GSH_gloB"/>
    <property type="match status" value="1"/>
</dbReference>
<dbReference type="AlphaFoldDB" id="A0A853F943"/>
<comment type="caution">
    <text evidence="9">The sequence shown here is derived from an EMBL/GenBank/DDBJ whole genome shotgun (WGS) entry which is preliminary data.</text>
</comment>
<evidence type="ECO:0000256" key="3">
    <source>
        <dbReference type="ARBA" id="ARBA00006759"/>
    </source>
</evidence>
<feature type="binding site" evidence="7">
    <location>
        <position position="59"/>
    </location>
    <ligand>
        <name>Zn(2+)</name>
        <dbReference type="ChEBI" id="CHEBI:29105"/>
        <label>1</label>
    </ligand>
</feature>
<evidence type="ECO:0000256" key="4">
    <source>
        <dbReference type="ARBA" id="ARBA00022723"/>
    </source>
</evidence>
<evidence type="ECO:0000256" key="2">
    <source>
        <dbReference type="ARBA" id="ARBA00004963"/>
    </source>
</evidence>
<dbReference type="CDD" id="cd07723">
    <property type="entry name" value="hydroxyacylglutathione_hydrolase_MBL-fold"/>
    <property type="match status" value="1"/>
</dbReference>
<dbReference type="PIRSF" id="PIRSF005457">
    <property type="entry name" value="Glx"/>
    <property type="match status" value="1"/>
</dbReference>
<keyword evidence="5 7" id="KW-0378">Hydrolase</keyword>
<accession>A0A853F943</accession>
<dbReference type="PROSITE" id="PS00743">
    <property type="entry name" value="BETA_LACTAMASE_B_1"/>
    <property type="match status" value="1"/>
</dbReference>
<name>A0A853F943_9BURK</name>
<comment type="similarity">
    <text evidence="3 7">Belongs to the metallo-beta-lactamase superfamily. Glyoxalase II family.</text>
</comment>
<dbReference type="GO" id="GO:0019243">
    <property type="term" value="P:methylglyoxal catabolic process to D-lactate via S-lactoyl-glutathione"/>
    <property type="evidence" value="ECO:0007669"/>
    <property type="project" value="UniProtKB-UniRule"/>
</dbReference>
<dbReference type="PANTHER" id="PTHR43705:SF1">
    <property type="entry name" value="HYDROXYACYLGLUTATHIONE HYDROLASE GLOB"/>
    <property type="match status" value="1"/>
</dbReference>
<dbReference type="InterPro" id="IPR017782">
    <property type="entry name" value="Hydroxyacylglutathione_Hdrlase"/>
</dbReference>
<dbReference type="Gene3D" id="3.60.15.10">
    <property type="entry name" value="Ribonuclease Z/Hydroxyacylglutathione hydrolase-like"/>
    <property type="match status" value="1"/>
</dbReference>
<comment type="subunit">
    <text evidence="7">Monomer.</text>
</comment>
<dbReference type="UniPathway" id="UPA00619">
    <property type="reaction ID" value="UER00676"/>
</dbReference>
<feature type="binding site" evidence="7">
    <location>
        <position position="63"/>
    </location>
    <ligand>
        <name>Zn(2+)</name>
        <dbReference type="ChEBI" id="CHEBI:29105"/>
        <label>2</label>
    </ligand>
</feature>
<evidence type="ECO:0000313" key="10">
    <source>
        <dbReference type="Proteomes" id="UP000580517"/>
    </source>
</evidence>
<keyword evidence="6 7" id="KW-0862">Zinc</keyword>
<evidence type="ECO:0000256" key="6">
    <source>
        <dbReference type="ARBA" id="ARBA00022833"/>
    </source>
</evidence>